<dbReference type="Pfam" id="PF00583">
    <property type="entry name" value="Acetyltransf_1"/>
    <property type="match status" value="1"/>
</dbReference>
<evidence type="ECO:0000256" key="10">
    <source>
        <dbReference type="ARBA" id="ARBA00048848"/>
    </source>
</evidence>
<evidence type="ECO:0000256" key="5">
    <source>
        <dbReference type="ARBA" id="ARBA00023315"/>
    </source>
</evidence>
<comment type="similarity">
    <text evidence="6">Belongs to the acetyltransferase family. NAA60 subfamily.</text>
</comment>
<accession>A0A4Z1T672</accession>
<keyword evidence="4" id="KW-0156">Chromatin regulator</keyword>
<dbReference type="GO" id="GO:0007059">
    <property type="term" value="P:chromosome segregation"/>
    <property type="evidence" value="ECO:0007669"/>
    <property type="project" value="UniProtKB-KW"/>
</dbReference>
<dbReference type="GO" id="GO:0120518">
    <property type="term" value="F:protein N-terminal-methionine acetyltransferase activity"/>
    <property type="evidence" value="ECO:0007669"/>
    <property type="project" value="UniProtKB-EC"/>
</dbReference>
<evidence type="ECO:0000256" key="4">
    <source>
        <dbReference type="ARBA" id="ARBA00022853"/>
    </source>
</evidence>
<proteinExistence type="inferred from homology"/>
<dbReference type="EMBL" id="VDLU01000002">
    <property type="protein sequence ID" value="TNJ28637.1"/>
    <property type="molecule type" value="Genomic_DNA"/>
</dbReference>
<dbReference type="EC" id="2.3.1.259" evidence="7"/>
<name>A0A4Z1T672_GIAMU</name>
<evidence type="ECO:0000256" key="2">
    <source>
        <dbReference type="ARBA" id="ARBA00022679"/>
    </source>
</evidence>
<gene>
    <name evidence="12" type="ORF">GMRT_10903</name>
</gene>
<evidence type="ECO:0000313" key="12">
    <source>
        <dbReference type="EMBL" id="TNJ28637.1"/>
    </source>
</evidence>
<dbReference type="SUPFAM" id="SSF55729">
    <property type="entry name" value="Acyl-CoA N-acyltransferases (Nat)"/>
    <property type="match status" value="1"/>
</dbReference>
<comment type="caution">
    <text evidence="12">The sequence shown here is derived from an EMBL/GenBank/DDBJ whole genome shotgun (WGS) entry which is preliminary data.</text>
</comment>
<dbReference type="PANTHER" id="PTHR14744">
    <property type="entry name" value="N-ALPHA-ACETYLTRANSFERASE 60"/>
    <property type="match status" value="1"/>
</dbReference>
<evidence type="ECO:0000256" key="9">
    <source>
        <dbReference type="ARBA" id="ARBA00048017"/>
    </source>
</evidence>
<dbReference type="GO" id="GO:0004402">
    <property type="term" value="F:histone acetyltransferase activity"/>
    <property type="evidence" value="ECO:0007669"/>
    <property type="project" value="TreeGrafter"/>
</dbReference>
<dbReference type="VEuPathDB" id="GiardiaDB:GMRT_10903"/>
<reference evidence="12 13" key="1">
    <citation type="submission" date="2019-05" db="EMBL/GenBank/DDBJ databases">
        <title>The compact genome of Giardia muris reveals important steps in the evolution of intestinal protozoan parasites.</title>
        <authorList>
            <person name="Xu F."/>
            <person name="Jimenez-Gonzalez A."/>
            <person name="Einarsson E."/>
            <person name="Astvaldsson A."/>
            <person name="Peirasmaki D."/>
            <person name="Eckmann L."/>
            <person name="Andersson J.O."/>
            <person name="Svard S.G."/>
            <person name="Jerlstrom-Hultqvist J."/>
        </authorList>
    </citation>
    <scope>NUCLEOTIDE SEQUENCE [LARGE SCALE GENOMIC DNA]</scope>
    <source>
        <strain evidence="12 13">Roberts-Thomson</strain>
    </source>
</reference>
<keyword evidence="2 12" id="KW-0808">Transferase</keyword>
<dbReference type="CDD" id="cd04301">
    <property type="entry name" value="NAT_SF"/>
    <property type="match status" value="1"/>
</dbReference>
<feature type="domain" description="N-acetyltransferase" evidence="11">
    <location>
        <begin position="20"/>
        <end position="205"/>
    </location>
</feature>
<evidence type="ECO:0000259" key="11">
    <source>
        <dbReference type="PROSITE" id="PS51186"/>
    </source>
</evidence>
<dbReference type="InterPro" id="IPR045141">
    <property type="entry name" value="NAA60-like"/>
</dbReference>
<comment type="catalytic activity">
    <reaction evidence="10">
        <text>N-terminal L-methionyl-[transmembrane protein] + acetyl-CoA = N-terminal N(alpha)-acetyl-L-methionyl-[transmembrane protein] + CoA + H(+)</text>
        <dbReference type="Rhea" id="RHEA:50604"/>
        <dbReference type="Rhea" id="RHEA-COMP:12745"/>
        <dbReference type="Rhea" id="RHEA-COMP:12746"/>
        <dbReference type="ChEBI" id="CHEBI:15378"/>
        <dbReference type="ChEBI" id="CHEBI:57287"/>
        <dbReference type="ChEBI" id="CHEBI:57288"/>
        <dbReference type="ChEBI" id="CHEBI:64731"/>
        <dbReference type="ChEBI" id="CHEBI:133414"/>
        <dbReference type="EC" id="2.3.1.259"/>
    </reaction>
</comment>
<dbReference type="PANTHER" id="PTHR14744:SF15">
    <property type="entry name" value="N-ALPHA-ACETYLTRANSFERASE 60"/>
    <property type="match status" value="1"/>
</dbReference>
<organism evidence="12 13">
    <name type="scientific">Giardia muris</name>
    <dbReference type="NCBI Taxonomy" id="5742"/>
    <lineage>
        <taxon>Eukaryota</taxon>
        <taxon>Metamonada</taxon>
        <taxon>Diplomonadida</taxon>
        <taxon>Hexamitidae</taxon>
        <taxon>Giardiinae</taxon>
        <taxon>Giardia</taxon>
    </lineage>
</organism>
<protein>
    <recommendedName>
        <fullName evidence="8">N-alpha-acetyltransferase 60</fullName>
        <ecNumber evidence="7">2.3.1.259</ecNumber>
        <ecNumber evidence="1">2.3.1.48</ecNumber>
    </recommendedName>
</protein>
<dbReference type="Gene3D" id="3.40.630.30">
    <property type="match status" value="1"/>
</dbReference>
<evidence type="ECO:0000313" key="13">
    <source>
        <dbReference type="Proteomes" id="UP000315496"/>
    </source>
</evidence>
<keyword evidence="5" id="KW-0012">Acyltransferase</keyword>
<evidence type="ECO:0000256" key="6">
    <source>
        <dbReference type="ARBA" id="ARBA00025774"/>
    </source>
</evidence>
<sequence length="232" mass="26657">MPLLLGSFTLIQVNVSIDNMDFIDLPVPEEEDSLRALCEASFPVRYCDRFYSLLVHPSLLKGEFFVRALYRPKPSGRLGRELLGMMCCLILEATDKLAQNALSPLQGWPFRVFLNGEPVLRPYGYLMSIAVTVKRSGLGSRLLQEFETLMWSAGCVLVFLHTSDDNEIAHQFYTHHGYKRVREQRNFYCYGNRIHSGLVYLKPRVPGQVYASPGSPIPIIRSRFEMYYYSQK</sequence>
<keyword evidence="13" id="KW-1185">Reference proteome</keyword>
<evidence type="ECO:0000256" key="1">
    <source>
        <dbReference type="ARBA" id="ARBA00013184"/>
    </source>
</evidence>
<dbReference type="Proteomes" id="UP000315496">
    <property type="component" value="Chromosome 2"/>
</dbReference>
<dbReference type="InterPro" id="IPR016181">
    <property type="entry name" value="Acyl_CoA_acyltransferase"/>
</dbReference>
<comment type="catalytic activity">
    <reaction evidence="9">
        <text>L-lysyl-[protein] + acetyl-CoA = N(6)-acetyl-L-lysyl-[protein] + CoA + H(+)</text>
        <dbReference type="Rhea" id="RHEA:45948"/>
        <dbReference type="Rhea" id="RHEA-COMP:9752"/>
        <dbReference type="Rhea" id="RHEA-COMP:10731"/>
        <dbReference type="ChEBI" id="CHEBI:15378"/>
        <dbReference type="ChEBI" id="CHEBI:29969"/>
        <dbReference type="ChEBI" id="CHEBI:57287"/>
        <dbReference type="ChEBI" id="CHEBI:57288"/>
        <dbReference type="ChEBI" id="CHEBI:61930"/>
        <dbReference type="EC" id="2.3.1.48"/>
    </reaction>
</comment>
<keyword evidence="3" id="KW-0159">Chromosome partition</keyword>
<dbReference type="GO" id="GO:0000139">
    <property type="term" value="C:Golgi membrane"/>
    <property type="evidence" value="ECO:0007669"/>
    <property type="project" value="TreeGrafter"/>
</dbReference>
<evidence type="ECO:0000256" key="3">
    <source>
        <dbReference type="ARBA" id="ARBA00022829"/>
    </source>
</evidence>
<dbReference type="PROSITE" id="PS51186">
    <property type="entry name" value="GNAT"/>
    <property type="match status" value="1"/>
</dbReference>
<dbReference type="InterPro" id="IPR000182">
    <property type="entry name" value="GNAT_dom"/>
</dbReference>
<evidence type="ECO:0000256" key="8">
    <source>
        <dbReference type="ARBA" id="ARBA00026144"/>
    </source>
</evidence>
<evidence type="ECO:0000256" key="7">
    <source>
        <dbReference type="ARBA" id="ARBA00026111"/>
    </source>
</evidence>
<dbReference type="AlphaFoldDB" id="A0A4Z1T672"/>
<dbReference type="EC" id="2.3.1.48" evidence="1"/>